<evidence type="ECO:0000256" key="19">
    <source>
        <dbReference type="SAM" id="Phobius"/>
    </source>
</evidence>
<comment type="similarity">
    <text evidence="5 18">Belongs to the CDS family.</text>
</comment>
<keyword evidence="14" id="KW-0443">Lipid metabolism</keyword>
<dbReference type="RefSeq" id="WP_338083002.1">
    <property type="nucleotide sequence ID" value="NZ_JBJEEW010000056.1"/>
</dbReference>
<feature type="transmembrane region" description="Helical" evidence="19">
    <location>
        <begin position="233"/>
        <end position="254"/>
    </location>
</feature>
<keyword evidence="16" id="KW-0594">Phospholipid biosynthesis</keyword>
<evidence type="ECO:0000256" key="2">
    <source>
        <dbReference type="ARBA" id="ARBA00004651"/>
    </source>
</evidence>
<dbReference type="GO" id="GO:0016024">
    <property type="term" value="P:CDP-diacylglycerol biosynthetic process"/>
    <property type="evidence" value="ECO:0007669"/>
    <property type="project" value="UniProtKB-UniPathway"/>
</dbReference>
<dbReference type="GO" id="GO:0004605">
    <property type="term" value="F:phosphatidate cytidylyltransferase activity"/>
    <property type="evidence" value="ECO:0007669"/>
    <property type="project" value="UniProtKB-EC"/>
</dbReference>
<dbReference type="EC" id="2.7.7.41" evidence="6 18"/>
<evidence type="ECO:0000256" key="1">
    <source>
        <dbReference type="ARBA" id="ARBA00001698"/>
    </source>
</evidence>
<evidence type="ECO:0000256" key="15">
    <source>
        <dbReference type="ARBA" id="ARBA00023136"/>
    </source>
</evidence>
<dbReference type="EMBL" id="VUMM01000013">
    <property type="protein sequence ID" value="MSS01828.1"/>
    <property type="molecule type" value="Genomic_DNA"/>
</dbReference>
<keyword evidence="11 18" id="KW-0812">Transmembrane</keyword>
<keyword evidence="12 18" id="KW-0548">Nucleotidyltransferase</keyword>
<evidence type="ECO:0000256" key="12">
    <source>
        <dbReference type="ARBA" id="ARBA00022695"/>
    </source>
</evidence>
<evidence type="ECO:0000256" key="17">
    <source>
        <dbReference type="ARBA" id="ARBA00023264"/>
    </source>
</evidence>
<dbReference type="GO" id="GO:0005886">
    <property type="term" value="C:plasma membrane"/>
    <property type="evidence" value="ECO:0007669"/>
    <property type="project" value="UniProtKB-SubCell"/>
</dbReference>
<evidence type="ECO:0000256" key="5">
    <source>
        <dbReference type="ARBA" id="ARBA00010185"/>
    </source>
</evidence>
<evidence type="ECO:0000256" key="14">
    <source>
        <dbReference type="ARBA" id="ARBA00023098"/>
    </source>
</evidence>
<comment type="catalytic activity">
    <reaction evidence="1 18">
        <text>a 1,2-diacyl-sn-glycero-3-phosphate + CTP + H(+) = a CDP-1,2-diacyl-sn-glycerol + diphosphate</text>
        <dbReference type="Rhea" id="RHEA:16229"/>
        <dbReference type="ChEBI" id="CHEBI:15378"/>
        <dbReference type="ChEBI" id="CHEBI:33019"/>
        <dbReference type="ChEBI" id="CHEBI:37563"/>
        <dbReference type="ChEBI" id="CHEBI:58332"/>
        <dbReference type="ChEBI" id="CHEBI:58608"/>
        <dbReference type="EC" id="2.7.7.41"/>
    </reaction>
</comment>
<dbReference type="Proteomes" id="UP000470082">
    <property type="component" value="Unassembled WGS sequence"/>
</dbReference>
<comment type="caution">
    <text evidence="20">The sequence shown here is derived from an EMBL/GenBank/DDBJ whole genome shotgun (WGS) entry which is preliminary data.</text>
</comment>
<evidence type="ECO:0000256" key="11">
    <source>
        <dbReference type="ARBA" id="ARBA00022692"/>
    </source>
</evidence>
<evidence type="ECO:0000256" key="16">
    <source>
        <dbReference type="ARBA" id="ARBA00023209"/>
    </source>
</evidence>
<dbReference type="PANTHER" id="PTHR46382:SF1">
    <property type="entry name" value="PHOSPHATIDATE CYTIDYLYLTRANSFERASE"/>
    <property type="match status" value="1"/>
</dbReference>
<evidence type="ECO:0000256" key="8">
    <source>
        <dbReference type="ARBA" id="ARBA00022475"/>
    </source>
</evidence>
<comment type="subcellular location">
    <subcellularLocation>
        <location evidence="2">Cell membrane</location>
        <topology evidence="2">Multi-pass membrane protein</topology>
    </subcellularLocation>
</comment>
<evidence type="ECO:0000256" key="18">
    <source>
        <dbReference type="RuleBase" id="RU003938"/>
    </source>
</evidence>
<keyword evidence="8" id="KW-1003">Cell membrane</keyword>
<evidence type="ECO:0000256" key="4">
    <source>
        <dbReference type="ARBA" id="ARBA00005189"/>
    </source>
</evidence>
<evidence type="ECO:0000256" key="9">
    <source>
        <dbReference type="ARBA" id="ARBA00022516"/>
    </source>
</evidence>
<reference evidence="20 21" key="1">
    <citation type="submission" date="2019-08" db="EMBL/GenBank/DDBJ databases">
        <title>In-depth cultivation of the pig gut microbiome towards novel bacterial diversity and tailored functional studies.</title>
        <authorList>
            <person name="Wylensek D."/>
            <person name="Hitch T.C.A."/>
            <person name="Clavel T."/>
        </authorList>
    </citation>
    <scope>NUCLEOTIDE SEQUENCE [LARGE SCALE GENOMIC DNA]</scope>
    <source>
        <strain evidence="20 21">LKV-178-WT-2G</strain>
    </source>
</reference>
<keyword evidence="10 18" id="KW-0808">Transferase</keyword>
<proteinExistence type="inferred from homology"/>
<keyword evidence="15 19" id="KW-0472">Membrane</keyword>
<dbReference type="AlphaFoldDB" id="A0A7X2N3K3"/>
<feature type="transmembrane region" description="Helical" evidence="19">
    <location>
        <begin position="104"/>
        <end position="120"/>
    </location>
</feature>
<sequence length="255" mass="28659">MKQRIITAVVIIAIVFIPVYFGGIPLEILALFIVGAGAYEWMSVHKNVKEWPVWYIPLCALTVLISRFIPSAFMYAYYGFVVALLWSLPIFFKSISSQDSFMTIAYFMIFSLIYQAIGYIEIQHRYLWTICFATYGSDTFAYFVGRKIGKHKMAPRVSPKKSWEGFFGGVIGGFLLSLLISLLYIKQLDLLLTISLCIMCPIVAEIGDLAFSVIKRSTGKKDYSNLLPGHGGILDRVDSLLMNVLLFGILVTLIG</sequence>
<keyword evidence="21" id="KW-1185">Reference proteome</keyword>
<evidence type="ECO:0000256" key="10">
    <source>
        <dbReference type="ARBA" id="ARBA00022679"/>
    </source>
</evidence>
<feature type="transmembrane region" description="Helical" evidence="19">
    <location>
        <begin position="6"/>
        <end position="39"/>
    </location>
</feature>
<evidence type="ECO:0000313" key="20">
    <source>
        <dbReference type="EMBL" id="MSS01828.1"/>
    </source>
</evidence>
<dbReference type="UniPathway" id="UPA00557">
    <property type="reaction ID" value="UER00614"/>
</dbReference>
<gene>
    <name evidence="20" type="ORF">FYJ50_06925</name>
</gene>
<feature type="transmembrane region" description="Helical" evidence="19">
    <location>
        <begin position="126"/>
        <end position="145"/>
    </location>
</feature>
<dbReference type="Pfam" id="PF01148">
    <property type="entry name" value="CTP_transf_1"/>
    <property type="match status" value="1"/>
</dbReference>
<keyword evidence="17" id="KW-1208">Phospholipid metabolism</keyword>
<feature type="transmembrane region" description="Helical" evidence="19">
    <location>
        <begin position="166"/>
        <end position="185"/>
    </location>
</feature>
<protein>
    <recommendedName>
        <fullName evidence="7 18">Phosphatidate cytidylyltransferase</fullName>
        <ecNumber evidence="6 18">2.7.7.41</ecNumber>
    </recommendedName>
</protein>
<evidence type="ECO:0000256" key="6">
    <source>
        <dbReference type="ARBA" id="ARBA00012487"/>
    </source>
</evidence>
<comment type="pathway">
    <text evidence="4">Lipid metabolism.</text>
</comment>
<organism evidence="20 21">
    <name type="scientific">Floccifex porci</name>
    <dbReference type="NCBI Taxonomy" id="2606629"/>
    <lineage>
        <taxon>Bacteria</taxon>
        <taxon>Bacillati</taxon>
        <taxon>Bacillota</taxon>
        <taxon>Erysipelotrichia</taxon>
        <taxon>Erysipelotrichales</taxon>
        <taxon>Erysipelotrichaceae</taxon>
        <taxon>Floccifex</taxon>
    </lineage>
</organism>
<keyword evidence="9" id="KW-0444">Lipid biosynthesis</keyword>
<dbReference type="InterPro" id="IPR000374">
    <property type="entry name" value="PC_trans"/>
</dbReference>
<evidence type="ECO:0000313" key="21">
    <source>
        <dbReference type="Proteomes" id="UP000470082"/>
    </source>
</evidence>
<evidence type="ECO:0000256" key="3">
    <source>
        <dbReference type="ARBA" id="ARBA00005119"/>
    </source>
</evidence>
<keyword evidence="13 19" id="KW-1133">Transmembrane helix</keyword>
<feature type="transmembrane region" description="Helical" evidence="19">
    <location>
        <begin position="51"/>
        <end position="69"/>
    </location>
</feature>
<feature type="transmembrane region" description="Helical" evidence="19">
    <location>
        <begin position="75"/>
        <end position="92"/>
    </location>
</feature>
<dbReference type="PANTHER" id="PTHR46382">
    <property type="entry name" value="PHOSPHATIDATE CYTIDYLYLTRANSFERASE"/>
    <property type="match status" value="1"/>
</dbReference>
<accession>A0A7X2N3K3</accession>
<name>A0A7X2N3K3_9FIRM</name>
<comment type="pathway">
    <text evidence="3 18">Phospholipid metabolism; CDP-diacylglycerol biosynthesis; CDP-diacylglycerol from sn-glycerol 3-phosphate: step 3/3.</text>
</comment>
<dbReference type="PROSITE" id="PS01315">
    <property type="entry name" value="CDS"/>
    <property type="match status" value="1"/>
</dbReference>
<feature type="transmembrane region" description="Helical" evidence="19">
    <location>
        <begin position="191"/>
        <end position="213"/>
    </location>
</feature>
<evidence type="ECO:0000256" key="13">
    <source>
        <dbReference type="ARBA" id="ARBA00022989"/>
    </source>
</evidence>
<evidence type="ECO:0000256" key="7">
    <source>
        <dbReference type="ARBA" id="ARBA00019373"/>
    </source>
</evidence>